<dbReference type="AlphaFoldDB" id="A0A6J2UTC7"/>
<dbReference type="RefSeq" id="XP_030623735.1">
    <property type="nucleotide sequence ID" value="XM_030767875.1"/>
</dbReference>
<evidence type="ECO:0000259" key="5">
    <source>
        <dbReference type="PROSITE" id="PS01031"/>
    </source>
</evidence>
<organism evidence="6 7">
    <name type="scientific">Chanos chanos</name>
    <name type="common">Milkfish</name>
    <name type="synonym">Mugil chanos</name>
    <dbReference type="NCBI Taxonomy" id="29144"/>
    <lineage>
        <taxon>Eukaryota</taxon>
        <taxon>Metazoa</taxon>
        <taxon>Chordata</taxon>
        <taxon>Craniata</taxon>
        <taxon>Vertebrata</taxon>
        <taxon>Euteleostomi</taxon>
        <taxon>Actinopterygii</taxon>
        <taxon>Neopterygii</taxon>
        <taxon>Teleostei</taxon>
        <taxon>Ostariophysi</taxon>
        <taxon>Gonorynchiformes</taxon>
        <taxon>Chanidae</taxon>
        <taxon>Chanos</taxon>
    </lineage>
</organism>
<dbReference type="InterPro" id="IPR002068">
    <property type="entry name" value="A-crystallin/Hsp20_dom"/>
</dbReference>
<dbReference type="InParanoid" id="A0A6J2UTC7"/>
<dbReference type="Gene3D" id="2.60.40.790">
    <property type="match status" value="1"/>
</dbReference>
<dbReference type="Pfam" id="PF00011">
    <property type="entry name" value="HSP20"/>
    <property type="match status" value="1"/>
</dbReference>
<feature type="domain" description="SHSP" evidence="5">
    <location>
        <begin position="66"/>
        <end position="179"/>
    </location>
</feature>
<evidence type="ECO:0000256" key="3">
    <source>
        <dbReference type="RuleBase" id="RU003616"/>
    </source>
</evidence>
<gene>
    <name evidence="7" type="primary">LOC115807019</name>
</gene>
<feature type="region of interest" description="Disordered" evidence="4">
    <location>
        <begin position="106"/>
        <end position="125"/>
    </location>
</feature>
<evidence type="ECO:0000256" key="2">
    <source>
        <dbReference type="PROSITE-ProRule" id="PRU00285"/>
    </source>
</evidence>
<evidence type="ECO:0000256" key="4">
    <source>
        <dbReference type="SAM" id="MobiDB-lite"/>
    </source>
</evidence>
<proteinExistence type="inferred from homology"/>
<protein>
    <submittedName>
        <fullName evidence="7">Heat shock protein 30-like</fullName>
    </submittedName>
</protein>
<accession>A0A6J2UTC7</accession>
<dbReference type="GO" id="GO:0042026">
    <property type="term" value="P:protein refolding"/>
    <property type="evidence" value="ECO:0007669"/>
    <property type="project" value="TreeGrafter"/>
</dbReference>
<dbReference type="SUPFAM" id="SSF49764">
    <property type="entry name" value="HSP20-like chaperones"/>
    <property type="match status" value="1"/>
</dbReference>
<dbReference type="InterPro" id="IPR008978">
    <property type="entry name" value="HSP20-like_chaperone"/>
</dbReference>
<dbReference type="GO" id="GO:0005634">
    <property type="term" value="C:nucleus"/>
    <property type="evidence" value="ECO:0007669"/>
    <property type="project" value="TreeGrafter"/>
</dbReference>
<evidence type="ECO:0000313" key="7">
    <source>
        <dbReference type="RefSeq" id="XP_030623735.1"/>
    </source>
</evidence>
<comment type="similarity">
    <text evidence="2 3">Belongs to the small heat shock protein (HSP20) family.</text>
</comment>
<reference evidence="7" key="1">
    <citation type="submission" date="2025-08" db="UniProtKB">
        <authorList>
            <consortium name="RefSeq"/>
        </authorList>
    </citation>
    <scope>IDENTIFICATION</scope>
</reference>
<dbReference type="PROSITE" id="PS01031">
    <property type="entry name" value="SHSP"/>
    <property type="match status" value="1"/>
</dbReference>
<dbReference type="InterPro" id="IPR001436">
    <property type="entry name" value="Alpha-crystallin/sHSP_animal"/>
</dbReference>
<dbReference type="PANTHER" id="PTHR45640:SF2">
    <property type="entry name" value="HEAT SHOCK PROTEIN BETA-11-RELATED"/>
    <property type="match status" value="1"/>
</dbReference>
<name>A0A6J2UTC7_CHACN</name>
<dbReference type="GeneID" id="115807019"/>
<dbReference type="GO" id="GO:0009408">
    <property type="term" value="P:response to heat"/>
    <property type="evidence" value="ECO:0007669"/>
    <property type="project" value="TreeGrafter"/>
</dbReference>
<dbReference type="GO" id="GO:0051082">
    <property type="term" value="F:unfolded protein binding"/>
    <property type="evidence" value="ECO:0007669"/>
    <property type="project" value="TreeGrafter"/>
</dbReference>
<feature type="compositionally biased region" description="Basic and acidic residues" evidence="4">
    <location>
        <begin position="114"/>
        <end position="123"/>
    </location>
</feature>
<dbReference type="CDD" id="cd06481">
    <property type="entry name" value="ACD_HspB9_like"/>
    <property type="match status" value="1"/>
</dbReference>
<evidence type="ECO:0000313" key="6">
    <source>
        <dbReference type="Proteomes" id="UP000504632"/>
    </source>
</evidence>
<dbReference type="GO" id="GO:0005737">
    <property type="term" value="C:cytoplasm"/>
    <property type="evidence" value="ECO:0007669"/>
    <property type="project" value="TreeGrafter"/>
</dbReference>
<keyword evidence="6" id="KW-1185">Reference proteome</keyword>
<dbReference type="PANTHER" id="PTHR45640">
    <property type="entry name" value="HEAT SHOCK PROTEIN HSP-12.2-RELATED"/>
    <property type="match status" value="1"/>
</dbReference>
<sequence>MLSLHGYQPVFSPLMDLHWPVRSLWPEVTPLYSHRELLLRNMQEMKTCLEQLEKMQHKVFEELDHMPASGDVQPVSYTLDKEGDGFALTLDARDFSPEELSVKQVGRKLQVSGKTEKKQDDGHGSYSYRVQEFRREFDLPEGVSPEAVTCFMADGKLHIQAPKNQIADKPERVVPIDCGKTVGAAVHSSMTEDSAAENAEEPGGKTNLKTLRNYADRISKRIKKTEYLVSG</sequence>
<dbReference type="OrthoDB" id="9942401at2759"/>
<dbReference type="Proteomes" id="UP000504632">
    <property type="component" value="Chromosome 3"/>
</dbReference>
<keyword evidence="1" id="KW-0346">Stress response</keyword>
<evidence type="ECO:0000256" key="1">
    <source>
        <dbReference type="ARBA" id="ARBA00023016"/>
    </source>
</evidence>